<proteinExistence type="predicted"/>
<feature type="compositionally biased region" description="Low complexity" evidence="1">
    <location>
        <begin position="100"/>
        <end position="117"/>
    </location>
</feature>
<dbReference type="EMBL" id="JBFOLJ010000005">
    <property type="protein sequence ID" value="KAL2538010.1"/>
    <property type="molecule type" value="Genomic_DNA"/>
</dbReference>
<name>A0ABD1VNR2_9LAMI</name>
<sequence length="182" mass="20262">MNRKKIEHRYVVDIIAAFQKDEAEICPISFVEEDITGPLNDVNGTLIYLDSDDHEFESEEEVELYYESDQDKEDDDLRDDDRYFVDKPSIVQIPRDRGFSHYGSPSGSSRSSTLGQGTPESPLSPKRFTDIVSTSKAVTRSLQSSSPCTALADTATDLGTTTSSHSGMTTNFQVRISVAHEQ</sequence>
<evidence type="ECO:0000256" key="1">
    <source>
        <dbReference type="SAM" id="MobiDB-lite"/>
    </source>
</evidence>
<organism evidence="2 3">
    <name type="scientific">Forsythia ovata</name>
    <dbReference type="NCBI Taxonomy" id="205694"/>
    <lineage>
        <taxon>Eukaryota</taxon>
        <taxon>Viridiplantae</taxon>
        <taxon>Streptophyta</taxon>
        <taxon>Embryophyta</taxon>
        <taxon>Tracheophyta</taxon>
        <taxon>Spermatophyta</taxon>
        <taxon>Magnoliopsida</taxon>
        <taxon>eudicotyledons</taxon>
        <taxon>Gunneridae</taxon>
        <taxon>Pentapetalae</taxon>
        <taxon>asterids</taxon>
        <taxon>lamiids</taxon>
        <taxon>Lamiales</taxon>
        <taxon>Oleaceae</taxon>
        <taxon>Forsythieae</taxon>
        <taxon>Forsythia</taxon>
    </lineage>
</organism>
<reference evidence="3" key="1">
    <citation type="submission" date="2024-07" db="EMBL/GenBank/DDBJ databases">
        <title>Two chromosome-level genome assemblies of Korean endemic species Abeliophyllum distichum and Forsythia ovata (Oleaceae).</title>
        <authorList>
            <person name="Jang H."/>
        </authorList>
    </citation>
    <scope>NUCLEOTIDE SEQUENCE [LARGE SCALE GENOMIC DNA]</scope>
</reference>
<protein>
    <submittedName>
        <fullName evidence="2">Uncharacterized protein</fullName>
    </submittedName>
</protein>
<gene>
    <name evidence="2" type="ORF">Fot_19401</name>
</gene>
<accession>A0ABD1VNR2</accession>
<feature type="compositionally biased region" description="Acidic residues" evidence="1">
    <location>
        <begin position="65"/>
        <end position="78"/>
    </location>
</feature>
<keyword evidence="3" id="KW-1185">Reference proteome</keyword>
<feature type="region of interest" description="Disordered" evidence="1">
    <location>
        <begin position="65"/>
        <end position="127"/>
    </location>
</feature>
<evidence type="ECO:0000313" key="2">
    <source>
        <dbReference type="EMBL" id="KAL2538010.1"/>
    </source>
</evidence>
<dbReference type="Proteomes" id="UP001604277">
    <property type="component" value="Unassembled WGS sequence"/>
</dbReference>
<dbReference type="AlphaFoldDB" id="A0ABD1VNR2"/>
<evidence type="ECO:0000313" key="3">
    <source>
        <dbReference type="Proteomes" id="UP001604277"/>
    </source>
</evidence>
<comment type="caution">
    <text evidence="2">The sequence shown here is derived from an EMBL/GenBank/DDBJ whole genome shotgun (WGS) entry which is preliminary data.</text>
</comment>